<sequence>MNLVTTVKRKLQNLRENGWDELLEDVSDFCLKHNIVVPVMEDNVAGRIRGKNASTYYHHFRVVIYCKLIDRISQEMDNRFSKSSTELLMCIACLDPKNGFSNFCLSRVVRLVELYPLEFSPSDQMEFKEEVKTWVSQMRTNERFSKLHNIGEVAKNMVEVGYHMSFPFVYLLIELILVLLVATATVERAFSVMNIVKPNLRNKMGDDFLTDCLVCYFEKDLFTAVDNESIIQNFQNMTTRKADLSHLRTG</sequence>
<dbReference type="KEGG" id="dcr:108194612"/>
<dbReference type="PANTHER" id="PTHR11697:SF230">
    <property type="entry name" value="ZINC FINGER, MYM DOMAIN CONTAINING 1"/>
    <property type="match status" value="1"/>
</dbReference>
<keyword evidence="3" id="KW-1185">Reference proteome</keyword>
<dbReference type="Proteomes" id="UP000077755">
    <property type="component" value="Chromosome 7"/>
</dbReference>
<dbReference type="EMBL" id="CP093349">
    <property type="protein sequence ID" value="WOH08338.1"/>
    <property type="molecule type" value="Genomic_DNA"/>
</dbReference>
<proteinExistence type="predicted"/>
<evidence type="ECO:0008006" key="4">
    <source>
        <dbReference type="Google" id="ProtNLM"/>
    </source>
</evidence>
<evidence type="ECO:0000256" key="1">
    <source>
        <dbReference type="SAM" id="Phobius"/>
    </source>
</evidence>
<protein>
    <recommendedName>
        <fullName evidence="4">HAT C-terminal dimerisation domain-containing protein</fullName>
    </recommendedName>
</protein>
<accession>A0AAF0XI07</accession>
<keyword evidence="1" id="KW-1133">Transmembrane helix</keyword>
<dbReference type="PANTHER" id="PTHR11697">
    <property type="entry name" value="GENERAL TRANSCRIPTION FACTOR 2-RELATED ZINC FINGER PROTEIN"/>
    <property type="match status" value="1"/>
</dbReference>
<reference evidence="2" key="1">
    <citation type="journal article" date="2016" name="Nat. Genet.">
        <title>A high-quality carrot genome assembly provides new insights into carotenoid accumulation and asterid genome evolution.</title>
        <authorList>
            <person name="Iorizzo M."/>
            <person name="Ellison S."/>
            <person name="Senalik D."/>
            <person name="Zeng P."/>
            <person name="Satapoomin P."/>
            <person name="Huang J."/>
            <person name="Bowman M."/>
            <person name="Iovene M."/>
            <person name="Sanseverino W."/>
            <person name="Cavagnaro P."/>
            <person name="Yildiz M."/>
            <person name="Macko-Podgorni A."/>
            <person name="Moranska E."/>
            <person name="Grzebelus E."/>
            <person name="Grzebelus D."/>
            <person name="Ashrafi H."/>
            <person name="Zheng Z."/>
            <person name="Cheng S."/>
            <person name="Spooner D."/>
            <person name="Van Deynze A."/>
            <person name="Simon P."/>
        </authorList>
    </citation>
    <scope>NUCLEOTIDE SEQUENCE</scope>
    <source>
        <tissue evidence="2">Leaf</tissue>
    </source>
</reference>
<name>A0AAF0XI07_DAUCS</name>
<dbReference type="AlphaFoldDB" id="A0AAF0XI07"/>
<keyword evidence="1" id="KW-0472">Membrane</keyword>
<evidence type="ECO:0000313" key="2">
    <source>
        <dbReference type="EMBL" id="WOH08338.1"/>
    </source>
</evidence>
<gene>
    <name evidence="2" type="ORF">DCAR_0727776</name>
</gene>
<dbReference type="InterPro" id="IPR055298">
    <property type="entry name" value="AtLOH3-like"/>
</dbReference>
<evidence type="ECO:0000313" key="3">
    <source>
        <dbReference type="Proteomes" id="UP000077755"/>
    </source>
</evidence>
<reference evidence="2" key="2">
    <citation type="submission" date="2022-03" db="EMBL/GenBank/DDBJ databases">
        <title>Draft title - Genomic analysis of global carrot germplasm unveils the trajectory of domestication and the origin of high carotenoid orange carrot.</title>
        <authorList>
            <person name="Iorizzo M."/>
            <person name="Ellison S."/>
            <person name="Senalik D."/>
            <person name="Macko-Podgorni A."/>
            <person name="Grzebelus D."/>
            <person name="Bostan H."/>
            <person name="Rolling W."/>
            <person name="Curaba J."/>
            <person name="Simon P."/>
        </authorList>
    </citation>
    <scope>NUCLEOTIDE SEQUENCE</scope>
    <source>
        <tissue evidence="2">Leaf</tissue>
    </source>
</reference>
<organism evidence="2 3">
    <name type="scientific">Daucus carota subsp. sativus</name>
    <name type="common">Carrot</name>
    <dbReference type="NCBI Taxonomy" id="79200"/>
    <lineage>
        <taxon>Eukaryota</taxon>
        <taxon>Viridiplantae</taxon>
        <taxon>Streptophyta</taxon>
        <taxon>Embryophyta</taxon>
        <taxon>Tracheophyta</taxon>
        <taxon>Spermatophyta</taxon>
        <taxon>Magnoliopsida</taxon>
        <taxon>eudicotyledons</taxon>
        <taxon>Gunneridae</taxon>
        <taxon>Pentapetalae</taxon>
        <taxon>asterids</taxon>
        <taxon>campanulids</taxon>
        <taxon>Apiales</taxon>
        <taxon>Apiaceae</taxon>
        <taxon>Apioideae</taxon>
        <taxon>Scandiceae</taxon>
        <taxon>Daucinae</taxon>
        <taxon>Daucus</taxon>
        <taxon>Daucus sect. Daucus</taxon>
    </lineage>
</organism>
<keyword evidence="1" id="KW-0812">Transmembrane</keyword>
<feature type="transmembrane region" description="Helical" evidence="1">
    <location>
        <begin position="168"/>
        <end position="186"/>
    </location>
</feature>